<dbReference type="InterPro" id="IPR003347">
    <property type="entry name" value="JmjC_dom"/>
</dbReference>
<dbReference type="VEuPathDB" id="PiroplasmaDB:BmR1_04g07495"/>
<dbReference type="EMBL" id="LN871599">
    <property type="protein sequence ID" value="CCF75690.1"/>
    <property type="molecule type" value="Genomic_DNA"/>
</dbReference>
<reference evidence="2 3" key="2">
    <citation type="journal article" date="2013" name="PLoS ONE">
        <title>Whole genome mapping and re-organization of the nuclear and mitochondrial genomes of Babesia microti isolates.</title>
        <authorList>
            <person name="Cornillot E."/>
            <person name="Dassouli A."/>
            <person name="Garg A."/>
            <person name="Pachikara N."/>
            <person name="Randazzo S."/>
            <person name="Depoix D."/>
            <person name="Carcy B."/>
            <person name="Delbecq S."/>
            <person name="Frutos R."/>
            <person name="Silva J.C."/>
            <person name="Sutton R."/>
            <person name="Krause P.J."/>
            <person name="Mamoun C.B."/>
        </authorList>
    </citation>
    <scope>NUCLEOTIDE SEQUENCE [LARGE SCALE GENOMIC DNA]</scope>
    <source>
        <strain evidence="2 3">RI</strain>
    </source>
</reference>
<dbReference type="EC" id="1.14.11.42" evidence="2"/>
<dbReference type="GeneID" id="24426142"/>
<dbReference type="InterPro" id="IPR041667">
    <property type="entry name" value="Cupin_8"/>
</dbReference>
<protein>
    <submittedName>
        <fullName evidence="2">tRNA wybutosine-synthesizing protein 5</fullName>
        <ecNumber evidence="2">1.14.11.42</ecNumber>
    </submittedName>
</protein>
<dbReference type="KEGG" id="bmic:BmR1_04g07495"/>
<reference evidence="2 3" key="1">
    <citation type="journal article" date="2012" name="Nucleic Acids Res.">
        <title>Sequencing of the smallest Apicomplexan genome from the human pathogen Babesia microti.</title>
        <authorList>
            <person name="Cornillot E."/>
            <person name="Hadj-Kaddour K."/>
            <person name="Dassouli A."/>
            <person name="Noel B."/>
            <person name="Ranwez V."/>
            <person name="Vacherie B."/>
            <person name="Augagneur Y."/>
            <person name="Bres V."/>
            <person name="Duclos A."/>
            <person name="Randazzo S."/>
            <person name="Carcy B."/>
            <person name="Debierre-Grockiego F."/>
            <person name="Delbecq S."/>
            <person name="Moubri-Menage K."/>
            <person name="Shams-Eldin H."/>
            <person name="Usmani-Brown S."/>
            <person name="Bringaud F."/>
            <person name="Wincker P."/>
            <person name="Vivares C.P."/>
            <person name="Schwarz R.T."/>
            <person name="Schetters T.P."/>
            <person name="Krause P.J."/>
            <person name="Gorenflot A."/>
            <person name="Berry V."/>
            <person name="Barbe V."/>
            <person name="Ben Mamoun C."/>
        </authorList>
    </citation>
    <scope>NUCLEOTIDE SEQUENCE [LARGE SCALE GENOMIC DNA]</scope>
    <source>
        <strain evidence="2 3">RI</strain>
    </source>
</reference>
<name>I7JDB1_BABMR</name>
<dbReference type="SUPFAM" id="SSF51197">
    <property type="entry name" value="Clavaminate synthase-like"/>
    <property type="match status" value="1"/>
</dbReference>
<keyword evidence="2" id="KW-0560">Oxidoreductase</keyword>
<proteinExistence type="predicted"/>
<evidence type="ECO:0000259" key="1">
    <source>
        <dbReference type="PROSITE" id="PS51184"/>
    </source>
</evidence>
<keyword evidence="3" id="KW-1185">Reference proteome</keyword>
<dbReference type="Gene3D" id="2.60.120.650">
    <property type="entry name" value="Cupin"/>
    <property type="match status" value="1"/>
</dbReference>
<dbReference type="PANTHER" id="PTHR12461">
    <property type="entry name" value="HYPOXIA-INDUCIBLE FACTOR 1 ALPHA INHIBITOR-RELATED"/>
    <property type="match status" value="1"/>
</dbReference>
<dbReference type="PROSITE" id="PS51184">
    <property type="entry name" value="JMJC"/>
    <property type="match status" value="1"/>
</dbReference>
<dbReference type="Pfam" id="PF13621">
    <property type="entry name" value="Cupin_8"/>
    <property type="match status" value="1"/>
</dbReference>
<dbReference type="RefSeq" id="XP_012650098.1">
    <property type="nucleotide sequence ID" value="XM_012794644.1"/>
</dbReference>
<feature type="domain" description="JmjC" evidence="1">
    <location>
        <begin position="107"/>
        <end position="265"/>
    </location>
</feature>
<organism evidence="2 3">
    <name type="scientific">Babesia microti (strain RI)</name>
    <dbReference type="NCBI Taxonomy" id="1133968"/>
    <lineage>
        <taxon>Eukaryota</taxon>
        <taxon>Sar</taxon>
        <taxon>Alveolata</taxon>
        <taxon>Apicomplexa</taxon>
        <taxon>Aconoidasida</taxon>
        <taxon>Piroplasmida</taxon>
        <taxon>Babesiidae</taxon>
        <taxon>Babesia</taxon>
    </lineage>
</organism>
<evidence type="ECO:0000313" key="2">
    <source>
        <dbReference type="EMBL" id="CCF75690.1"/>
    </source>
</evidence>
<dbReference type="OrthoDB" id="263283at2759"/>
<evidence type="ECO:0000313" key="3">
    <source>
        <dbReference type="Proteomes" id="UP000002899"/>
    </source>
</evidence>
<sequence>MYIPILSDTDPLYYISNKIPFILKGAVIWHNDLTLEFLRATIGNIKVSVHQSNDRYLTFQPKNFTYKLKTINQLLDEIIANIENPNTYTYYRSLGKKPQKDPSKLEDLSVQLSQKFELPKTFQRLITDGTYKIHSTILRISHPQIELWTHYDVFDNVLIQTMGTKSITLFEPSAIADLKIDLSTSPLNVSQLPRDNHMYKDLFDKSHTGILHPGDAIFIPSCWPHSVKYTGTTDPCVSFNCFLESFHINSVYGNDDPYQIRDAIKLLDRVDAMIGDLPWTLKATCWSKISLKAKQKCDEVVARIRQ</sequence>
<accession>I7JDB1</accession>
<reference evidence="2 3" key="3">
    <citation type="journal article" date="2016" name="Sci. Rep.">
        <title>Genome-wide diversity and gene expression profiling of Babesia microti isolates identify polymorphic genes that mediate host-pathogen interactions.</title>
        <authorList>
            <person name="Silva J.C."/>
            <person name="Cornillot E."/>
            <person name="McCracken C."/>
            <person name="Usmani-Brown S."/>
            <person name="Dwivedi A."/>
            <person name="Ifeonu O.O."/>
            <person name="Crabtree J."/>
            <person name="Gotia H.T."/>
            <person name="Virji A.Z."/>
            <person name="Reynes C."/>
            <person name="Colinge J."/>
            <person name="Kumar V."/>
            <person name="Lawres L."/>
            <person name="Pazzi J.E."/>
            <person name="Pablo J.V."/>
            <person name="Hung C."/>
            <person name="Brancato J."/>
            <person name="Kumari P."/>
            <person name="Orvis J."/>
            <person name="Tretina K."/>
            <person name="Chibucos M."/>
            <person name="Ott S."/>
            <person name="Sadzewicz L."/>
            <person name="Sengamalay N."/>
            <person name="Shetty A.C."/>
            <person name="Su Q."/>
            <person name="Tallon L."/>
            <person name="Fraser C.M."/>
            <person name="Frutos R."/>
            <person name="Molina D.M."/>
            <person name="Krause P.J."/>
            <person name="Ben Mamoun C."/>
        </authorList>
    </citation>
    <scope>NUCLEOTIDE SEQUENCE [LARGE SCALE GENOMIC DNA]</scope>
    <source>
        <strain evidence="2 3">RI</strain>
    </source>
</reference>
<dbReference type="GO" id="GO:0102524">
    <property type="term" value="F:tRNA(Phe) (7-(3-amino-3-carboxypropyl)wyosine37-C2)-hydroxylase activity"/>
    <property type="evidence" value="ECO:0007669"/>
    <property type="project" value="UniProtKB-EC"/>
</dbReference>
<gene>
    <name evidence="2" type="ORF">BmR1_04g07495</name>
</gene>
<dbReference type="AlphaFoldDB" id="I7JDB1"/>
<dbReference type="Proteomes" id="UP000002899">
    <property type="component" value="Chromosome IV"/>
</dbReference>
<dbReference type="PANTHER" id="PTHR12461:SF105">
    <property type="entry name" value="HYPOXIA-INDUCIBLE FACTOR 1-ALPHA INHIBITOR"/>
    <property type="match status" value="1"/>
</dbReference>